<feature type="chain" id="PRO_5042141353" evidence="1">
    <location>
        <begin position="28"/>
        <end position="86"/>
    </location>
</feature>
<organism evidence="2 3">
    <name type="scientific">Ambrosia artemisiifolia</name>
    <name type="common">Common ragweed</name>
    <dbReference type="NCBI Taxonomy" id="4212"/>
    <lineage>
        <taxon>Eukaryota</taxon>
        <taxon>Viridiplantae</taxon>
        <taxon>Streptophyta</taxon>
        <taxon>Embryophyta</taxon>
        <taxon>Tracheophyta</taxon>
        <taxon>Spermatophyta</taxon>
        <taxon>Magnoliopsida</taxon>
        <taxon>eudicotyledons</taxon>
        <taxon>Gunneridae</taxon>
        <taxon>Pentapetalae</taxon>
        <taxon>asterids</taxon>
        <taxon>campanulids</taxon>
        <taxon>Asterales</taxon>
        <taxon>Asteraceae</taxon>
        <taxon>Asteroideae</taxon>
        <taxon>Heliantheae alliance</taxon>
        <taxon>Heliantheae</taxon>
        <taxon>Ambrosia</taxon>
    </lineage>
</organism>
<evidence type="ECO:0000313" key="3">
    <source>
        <dbReference type="Proteomes" id="UP001206925"/>
    </source>
</evidence>
<keyword evidence="3" id="KW-1185">Reference proteome</keyword>
<dbReference type="AlphaFoldDB" id="A0AAD5C299"/>
<dbReference type="EMBL" id="JAMZMK010009908">
    <property type="protein sequence ID" value="KAI7733777.1"/>
    <property type="molecule type" value="Genomic_DNA"/>
</dbReference>
<feature type="signal peptide" evidence="1">
    <location>
        <begin position="1"/>
        <end position="27"/>
    </location>
</feature>
<dbReference type="Proteomes" id="UP001206925">
    <property type="component" value="Unassembled WGS sequence"/>
</dbReference>
<keyword evidence="1" id="KW-0732">Signal</keyword>
<name>A0AAD5C299_AMBAR</name>
<evidence type="ECO:0000256" key="1">
    <source>
        <dbReference type="SAM" id="SignalP"/>
    </source>
</evidence>
<evidence type="ECO:0000313" key="2">
    <source>
        <dbReference type="EMBL" id="KAI7733777.1"/>
    </source>
</evidence>
<protein>
    <submittedName>
        <fullName evidence="2">Uncharacterized protein</fullName>
    </submittedName>
</protein>
<accession>A0AAD5C299</accession>
<proteinExistence type="predicted"/>
<sequence>MQPWNSTRVHLQLFFVSFLFGTRRDEATIGVAIGCKSTDPFLNHRRISRPGGITIKGLTYLAHNKVWITTLKLEDSLVEWDNLRSL</sequence>
<gene>
    <name evidence="2" type="ORF">M8C21_021695</name>
</gene>
<comment type="caution">
    <text evidence="2">The sequence shown here is derived from an EMBL/GenBank/DDBJ whole genome shotgun (WGS) entry which is preliminary data.</text>
</comment>
<reference evidence="2" key="1">
    <citation type="submission" date="2022-06" db="EMBL/GenBank/DDBJ databases">
        <title>Uncovering the hologenomic basis of an extraordinary plant invasion.</title>
        <authorList>
            <person name="Bieker V.C."/>
            <person name="Martin M.D."/>
            <person name="Gilbert T."/>
            <person name="Hodgins K."/>
            <person name="Battlay P."/>
            <person name="Petersen B."/>
            <person name="Wilson J."/>
        </authorList>
    </citation>
    <scope>NUCLEOTIDE SEQUENCE</scope>
    <source>
        <strain evidence="2">AA19_3_7</strain>
        <tissue evidence="2">Leaf</tissue>
    </source>
</reference>